<name>A0A4Y7THJ7_COPMI</name>
<proteinExistence type="predicted"/>
<evidence type="ECO:0000313" key="2">
    <source>
        <dbReference type="Proteomes" id="UP000298030"/>
    </source>
</evidence>
<dbReference type="AlphaFoldDB" id="A0A4Y7THJ7"/>
<organism evidence="1 2">
    <name type="scientific">Coprinellus micaceus</name>
    <name type="common">Glistening ink-cap mushroom</name>
    <name type="synonym">Coprinus micaceus</name>
    <dbReference type="NCBI Taxonomy" id="71717"/>
    <lineage>
        <taxon>Eukaryota</taxon>
        <taxon>Fungi</taxon>
        <taxon>Dikarya</taxon>
        <taxon>Basidiomycota</taxon>
        <taxon>Agaricomycotina</taxon>
        <taxon>Agaricomycetes</taxon>
        <taxon>Agaricomycetidae</taxon>
        <taxon>Agaricales</taxon>
        <taxon>Agaricineae</taxon>
        <taxon>Psathyrellaceae</taxon>
        <taxon>Coprinellus</taxon>
    </lineage>
</organism>
<reference evidence="1 2" key="1">
    <citation type="journal article" date="2019" name="Nat. Ecol. Evol.">
        <title>Megaphylogeny resolves global patterns of mushroom evolution.</title>
        <authorList>
            <person name="Varga T."/>
            <person name="Krizsan K."/>
            <person name="Foldi C."/>
            <person name="Dima B."/>
            <person name="Sanchez-Garcia M."/>
            <person name="Sanchez-Ramirez S."/>
            <person name="Szollosi G.J."/>
            <person name="Szarkandi J.G."/>
            <person name="Papp V."/>
            <person name="Albert L."/>
            <person name="Andreopoulos W."/>
            <person name="Angelini C."/>
            <person name="Antonin V."/>
            <person name="Barry K.W."/>
            <person name="Bougher N.L."/>
            <person name="Buchanan P."/>
            <person name="Buyck B."/>
            <person name="Bense V."/>
            <person name="Catcheside P."/>
            <person name="Chovatia M."/>
            <person name="Cooper J."/>
            <person name="Damon W."/>
            <person name="Desjardin D."/>
            <person name="Finy P."/>
            <person name="Geml J."/>
            <person name="Haridas S."/>
            <person name="Hughes K."/>
            <person name="Justo A."/>
            <person name="Karasinski D."/>
            <person name="Kautmanova I."/>
            <person name="Kiss B."/>
            <person name="Kocsube S."/>
            <person name="Kotiranta H."/>
            <person name="LaButti K.M."/>
            <person name="Lechner B.E."/>
            <person name="Liimatainen K."/>
            <person name="Lipzen A."/>
            <person name="Lukacs Z."/>
            <person name="Mihaltcheva S."/>
            <person name="Morgado L.N."/>
            <person name="Niskanen T."/>
            <person name="Noordeloos M.E."/>
            <person name="Ohm R.A."/>
            <person name="Ortiz-Santana B."/>
            <person name="Ovrebo C."/>
            <person name="Racz N."/>
            <person name="Riley R."/>
            <person name="Savchenko A."/>
            <person name="Shiryaev A."/>
            <person name="Soop K."/>
            <person name="Spirin V."/>
            <person name="Szebenyi C."/>
            <person name="Tomsovsky M."/>
            <person name="Tulloss R.E."/>
            <person name="Uehling J."/>
            <person name="Grigoriev I.V."/>
            <person name="Vagvolgyi C."/>
            <person name="Papp T."/>
            <person name="Martin F.M."/>
            <person name="Miettinen O."/>
            <person name="Hibbett D.S."/>
            <person name="Nagy L.G."/>
        </authorList>
    </citation>
    <scope>NUCLEOTIDE SEQUENCE [LARGE SCALE GENOMIC DNA]</scope>
    <source>
        <strain evidence="1 2">FP101781</strain>
    </source>
</reference>
<gene>
    <name evidence="1" type="ORF">FA13DRAFT_1731487</name>
</gene>
<evidence type="ECO:0008006" key="3">
    <source>
        <dbReference type="Google" id="ProtNLM"/>
    </source>
</evidence>
<protein>
    <recommendedName>
        <fullName evidence="3">F-box domain-containing protein</fullName>
    </recommendedName>
</protein>
<evidence type="ECO:0000313" key="1">
    <source>
        <dbReference type="EMBL" id="TEB32969.1"/>
    </source>
</evidence>
<dbReference type="EMBL" id="QPFP01000014">
    <property type="protein sequence ID" value="TEB32969.1"/>
    <property type="molecule type" value="Genomic_DNA"/>
</dbReference>
<keyword evidence="2" id="KW-1185">Reference proteome</keyword>
<comment type="caution">
    <text evidence="1">The sequence shown here is derived from an EMBL/GenBank/DDBJ whole genome shotgun (WGS) entry which is preliminary data.</text>
</comment>
<dbReference type="Proteomes" id="UP000298030">
    <property type="component" value="Unassembled WGS sequence"/>
</dbReference>
<sequence>MSGLRAHDSIAQTSLQRNGWPQTACGRVLGCGEVLHEILECVSREGEHPKRNLLHAALVNKFFVNSSLDILWRTMHSLGPFLLLLPCHTITTGSARKILMTDTPATGSHTFTKYASRLRTLELDEKCPQSDVFPILSILRLARLQPDIPLFPRLEHISFPSPEITQLQAAYAELTTLCPVTKLEFLGLHTETSSFIQVLSLFHLSPHSLRDLKLHLPEPGRYFDMGSMQYLQNFDALRSLSITSRNRGFPIFDLMVWIARIEHLQNLHVDVRVYEDAPDFIHGTRSNALSIRLVRFCGPFSFIRATIPIFLDVTHRVKLELSGVESATEGNEIASFIPSLNHPDVYVTLNEPE</sequence>
<dbReference type="OrthoDB" id="3222238at2759"/>
<dbReference type="STRING" id="71717.A0A4Y7THJ7"/>
<accession>A0A4Y7THJ7</accession>